<name>A0A179UIV9_BLAGS</name>
<gene>
    <name evidence="2" type="ORF">BDBG_03085</name>
</gene>
<dbReference type="AlphaFoldDB" id="A0A179UIV9"/>
<organism evidence="2 3">
    <name type="scientific">Blastomyces gilchristii (strain SLH14081)</name>
    <name type="common">Blastomyces dermatitidis</name>
    <dbReference type="NCBI Taxonomy" id="559298"/>
    <lineage>
        <taxon>Eukaryota</taxon>
        <taxon>Fungi</taxon>
        <taxon>Dikarya</taxon>
        <taxon>Ascomycota</taxon>
        <taxon>Pezizomycotina</taxon>
        <taxon>Eurotiomycetes</taxon>
        <taxon>Eurotiomycetidae</taxon>
        <taxon>Onygenales</taxon>
        <taxon>Ajellomycetaceae</taxon>
        <taxon>Blastomyces</taxon>
    </lineage>
</organism>
<dbReference type="VEuPathDB" id="FungiDB:BDBG_03085"/>
<proteinExistence type="predicted"/>
<reference evidence="3" key="1">
    <citation type="journal article" date="2015" name="PLoS Genet.">
        <title>The dynamic genome and transcriptome of the human fungal pathogen Blastomyces and close relative Emmonsia.</title>
        <authorList>
            <person name="Munoz J.F."/>
            <person name="Gauthier G.M."/>
            <person name="Desjardins C.A."/>
            <person name="Gallo J.E."/>
            <person name="Holder J."/>
            <person name="Sullivan T.D."/>
            <person name="Marty A.J."/>
            <person name="Carmen J.C."/>
            <person name="Chen Z."/>
            <person name="Ding L."/>
            <person name="Gujja S."/>
            <person name="Magrini V."/>
            <person name="Misas E."/>
            <person name="Mitreva M."/>
            <person name="Priest M."/>
            <person name="Saif S."/>
            <person name="Whiston E.A."/>
            <person name="Young S."/>
            <person name="Zeng Q."/>
            <person name="Goldman W.E."/>
            <person name="Mardis E.R."/>
            <person name="Taylor J.W."/>
            <person name="McEwen J.G."/>
            <person name="Clay O.K."/>
            <person name="Klein B.S."/>
            <person name="Cuomo C.A."/>
        </authorList>
    </citation>
    <scope>NUCLEOTIDE SEQUENCE [LARGE SCALE GENOMIC DNA]</scope>
    <source>
        <strain evidence="3">SLH14081</strain>
    </source>
</reference>
<feature type="region of interest" description="Disordered" evidence="1">
    <location>
        <begin position="1"/>
        <end position="123"/>
    </location>
</feature>
<dbReference type="EMBL" id="GG657451">
    <property type="protein sequence ID" value="OAT06961.1"/>
    <property type="molecule type" value="Genomic_DNA"/>
</dbReference>
<evidence type="ECO:0000256" key="1">
    <source>
        <dbReference type="SAM" id="MobiDB-lite"/>
    </source>
</evidence>
<dbReference type="RefSeq" id="XP_031577519.1">
    <property type="nucleotide sequence ID" value="XM_031721093.1"/>
</dbReference>
<protein>
    <submittedName>
        <fullName evidence="2">Uncharacterized protein</fullName>
    </submittedName>
</protein>
<sequence length="123" mass="13506">MADNGEGADLRDKQGLGGEQDELIHGGQAARKDQEGMMRSFSTFDGRDRRREISKSRGDLKEKMTQIGWLGGSPAPTTAAGWNQGCWAQSMTPKARKIQKSEKIRSAKTQVTGSGRAPQWSLR</sequence>
<dbReference type="GeneID" id="8506195"/>
<feature type="compositionally biased region" description="Basic and acidic residues" evidence="1">
    <location>
        <begin position="45"/>
        <end position="64"/>
    </location>
</feature>
<evidence type="ECO:0000313" key="2">
    <source>
        <dbReference type="EMBL" id="OAT06961.1"/>
    </source>
</evidence>
<evidence type="ECO:0000313" key="3">
    <source>
        <dbReference type="Proteomes" id="UP000002038"/>
    </source>
</evidence>
<dbReference type="Proteomes" id="UP000002038">
    <property type="component" value="Unassembled WGS sequence"/>
</dbReference>
<accession>A0A179UIV9</accession>
<keyword evidence="3" id="KW-1185">Reference proteome</keyword>
<dbReference type="KEGG" id="bgh:BDBG_03085"/>